<dbReference type="GO" id="GO:0006352">
    <property type="term" value="P:DNA-templated transcription initiation"/>
    <property type="evidence" value="ECO:0007669"/>
    <property type="project" value="InterPro"/>
</dbReference>
<evidence type="ECO:0000313" key="7">
    <source>
        <dbReference type="EMBL" id="MCA9729460.1"/>
    </source>
</evidence>
<dbReference type="InterPro" id="IPR013324">
    <property type="entry name" value="RNA_pol_sigma_r3/r4-like"/>
</dbReference>
<evidence type="ECO:0000256" key="5">
    <source>
        <dbReference type="ARBA" id="ARBA00023163"/>
    </source>
</evidence>
<protein>
    <submittedName>
        <fullName evidence="7">Sigma-70 family RNA polymerase sigma factor</fullName>
    </submittedName>
</protein>
<evidence type="ECO:0000313" key="8">
    <source>
        <dbReference type="Proteomes" id="UP000697710"/>
    </source>
</evidence>
<keyword evidence="5" id="KW-0804">Transcription</keyword>
<dbReference type="GO" id="GO:0016987">
    <property type="term" value="F:sigma factor activity"/>
    <property type="evidence" value="ECO:0007669"/>
    <property type="project" value="UniProtKB-KW"/>
</dbReference>
<evidence type="ECO:0000256" key="3">
    <source>
        <dbReference type="ARBA" id="ARBA00023082"/>
    </source>
</evidence>
<keyword evidence="4" id="KW-0238">DNA-binding</keyword>
<dbReference type="PANTHER" id="PTHR43133">
    <property type="entry name" value="RNA POLYMERASE ECF-TYPE SIGMA FACTO"/>
    <property type="match status" value="1"/>
</dbReference>
<proteinExistence type="inferred from homology"/>
<gene>
    <name evidence="7" type="ORF">KC729_17365</name>
</gene>
<dbReference type="Pfam" id="PF04542">
    <property type="entry name" value="Sigma70_r2"/>
    <property type="match status" value="1"/>
</dbReference>
<dbReference type="Proteomes" id="UP000697710">
    <property type="component" value="Unassembled WGS sequence"/>
</dbReference>
<dbReference type="EMBL" id="JAGQHR010000703">
    <property type="protein sequence ID" value="MCA9729460.1"/>
    <property type="molecule type" value="Genomic_DNA"/>
</dbReference>
<dbReference type="PANTHER" id="PTHR43133:SF8">
    <property type="entry name" value="RNA POLYMERASE SIGMA FACTOR HI_1459-RELATED"/>
    <property type="match status" value="1"/>
</dbReference>
<dbReference type="InterPro" id="IPR013325">
    <property type="entry name" value="RNA_pol_sigma_r2"/>
</dbReference>
<dbReference type="GO" id="GO:0003677">
    <property type="term" value="F:DNA binding"/>
    <property type="evidence" value="ECO:0007669"/>
    <property type="project" value="UniProtKB-KW"/>
</dbReference>
<reference evidence="7" key="2">
    <citation type="journal article" date="2021" name="Microbiome">
        <title>Successional dynamics and alternative stable states in a saline activated sludge microbial community over 9 years.</title>
        <authorList>
            <person name="Wang Y."/>
            <person name="Ye J."/>
            <person name="Ju F."/>
            <person name="Liu L."/>
            <person name="Boyd J.A."/>
            <person name="Deng Y."/>
            <person name="Parks D.H."/>
            <person name="Jiang X."/>
            <person name="Yin X."/>
            <person name="Woodcroft B.J."/>
            <person name="Tyson G.W."/>
            <person name="Hugenholtz P."/>
            <person name="Polz M.F."/>
            <person name="Zhang T."/>
        </authorList>
    </citation>
    <scope>NUCLEOTIDE SEQUENCE</scope>
    <source>
        <strain evidence="7">HKST-UBA01</strain>
    </source>
</reference>
<evidence type="ECO:0000256" key="4">
    <source>
        <dbReference type="ARBA" id="ARBA00023125"/>
    </source>
</evidence>
<comment type="similarity">
    <text evidence="1">Belongs to the sigma-70 factor family. ECF subfamily.</text>
</comment>
<reference evidence="7" key="1">
    <citation type="submission" date="2020-04" db="EMBL/GenBank/DDBJ databases">
        <authorList>
            <person name="Zhang T."/>
        </authorList>
    </citation>
    <scope>NUCLEOTIDE SEQUENCE</scope>
    <source>
        <strain evidence="7">HKST-UBA01</strain>
    </source>
</reference>
<dbReference type="NCBIfam" id="TIGR02937">
    <property type="entry name" value="sigma70-ECF"/>
    <property type="match status" value="1"/>
</dbReference>
<sequence>MSWLATRGSLLVRLRDPADQAAWFEFHERYGELIVRYAQRLGLARPDAEDVRQIVLLSLARVMPGFEYSPERGRFRSYLGKVVHRAVDRSRRRPKVPPEELVLRGEDWLHGSVDAGCDPTWEEEWRRHHLRLALSHVRRTFDRRSVQAFQAVLAGRSVPEIAVELGTTEAAVYKAKQRVRDALKAQIARQLEDEDGPTE</sequence>
<evidence type="ECO:0000259" key="6">
    <source>
        <dbReference type="Pfam" id="PF04542"/>
    </source>
</evidence>
<evidence type="ECO:0000256" key="1">
    <source>
        <dbReference type="ARBA" id="ARBA00010641"/>
    </source>
</evidence>
<dbReference type="InterPro" id="IPR007627">
    <property type="entry name" value="RNA_pol_sigma70_r2"/>
</dbReference>
<dbReference type="SUPFAM" id="SSF88946">
    <property type="entry name" value="Sigma2 domain of RNA polymerase sigma factors"/>
    <property type="match status" value="1"/>
</dbReference>
<feature type="domain" description="RNA polymerase sigma-70 region 2" evidence="6">
    <location>
        <begin position="28"/>
        <end position="93"/>
    </location>
</feature>
<comment type="caution">
    <text evidence="7">The sequence shown here is derived from an EMBL/GenBank/DDBJ whole genome shotgun (WGS) entry which is preliminary data.</text>
</comment>
<accession>A0A956RQY6</accession>
<dbReference type="InterPro" id="IPR014284">
    <property type="entry name" value="RNA_pol_sigma-70_dom"/>
</dbReference>
<keyword evidence="3" id="KW-0731">Sigma factor</keyword>
<evidence type="ECO:0000256" key="2">
    <source>
        <dbReference type="ARBA" id="ARBA00023015"/>
    </source>
</evidence>
<keyword evidence="2" id="KW-0805">Transcription regulation</keyword>
<dbReference type="SUPFAM" id="SSF88659">
    <property type="entry name" value="Sigma3 and sigma4 domains of RNA polymerase sigma factors"/>
    <property type="match status" value="1"/>
</dbReference>
<name>A0A956RQY6_UNCEI</name>
<dbReference type="AlphaFoldDB" id="A0A956RQY6"/>
<dbReference type="Gene3D" id="1.10.1740.10">
    <property type="match status" value="1"/>
</dbReference>
<dbReference type="InterPro" id="IPR039425">
    <property type="entry name" value="RNA_pol_sigma-70-like"/>
</dbReference>
<organism evidence="7 8">
    <name type="scientific">Eiseniibacteriota bacterium</name>
    <dbReference type="NCBI Taxonomy" id="2212470"/>
    <lineage>
        <taxon>Bacteria</taxon>
        <taxon>Candidatus Eiseniibacteriota</taxon>
    </lineage>
</organism>